<proteinExistence type="predicted"/>
<dbReference type="PROSITE" id="PS51186">
    <property type="entry name" value="GNAT"/>
    <property type="match status" value="1"/>
</dbReference>
<organism evidence="4 5">
    <name type="scientific">Ignisphaera cupida</name>
    <dbReference type="NCBI Taxonomy" id="3050454"/>
    <lineage>
        <taxon>Archaea</taxon>
        <taxon>Thermoproteota</taxon>
        <taxon>Thermoprotei</taxon>
        <taxon>Desulfurococcales</taxon>
        <taxon>Desulfurococcaceae</taxon>
        <taxon>Ignisphaera</taxon>
    </lineage>
</organism>
<keyword evidence="5" id="KW-1185">Reference proteome</keyword>
<dbReference type="Proteomes" id="UP001529235">
    <property type="component" value="Unassembled WGS sequence"/>
</dbReference>
<dbReference type="Gene3D" id="3.40.630.30">
    <property type="match status" value="1"/>
</dbReference>
<evidence type="ECO:0000256" key="1">
    <source>
        <dbReference type="ARBA" id="ARBA00022679"/>
    </source>
</evidence>
<dbReference type="PANTHER" id="PTHR43420">
    <property type="entry name" value="ACETYLTRANSFERASE"/>
    <property type="match status" value="1"/>
</dbReference>
<dbReference type="EMBL" id="JASNVW010000001">
    <property type="protein sequence ID" value="MDK6028120.1"/>
    <property type="molecule type" value="Genomic_DNA"/>
</dbReference>
<sequence>MEESDSNSEDDSSHYSKCIDIVVRTAKHSDVDKVFRIYSDSIQYLDVESRDWIEGIVKKKSRRARVYVATSNGDVIGFAIVYKKRNRAYIDALAVDVLYRGRGVGECILRRIEEILLGEGVERIYLTVKNHNNRALGMYIKNGYRISNVIFILEAKQTNIDTHVDRKMVNSVSINIGSVKRSSIPRVKLLDVTMWNNFTWDIDEAIYKVSKEEITRITIARGKRLIGLAQIAVDGKSILVERLALSYYKPSESLKIIIESMKNLIANDPEISIVIPVDSTKTSLLKTLISIGFRIIDSEYVLCKDIIQKNNVLGIVNTTSR</sequence>
<name>A0ABD4Z730_9CREN</name>
<protein>
    <submittedName>
        <fullName evidence="4">GNAT family N-acetyltransferase</fullName>
    </submittedName>
</protein>
<dbReference type="GO" id="GO:0016746">
    <property type="term" value="F:acyltransferase activity"/>
    <property type="evidence" value="ECO:0007669"/>
    <property type="project" value="UniProtKB-KW"/>
</dbReference>
<dbReference type="InterPro" id="IPR000182">
    <property type="entry name" value="GNAT_dom"/>
</dbReference>
<dbReference type="CDD" id="cd04301">
    <property type="entry name" value="NAT_SF"/>
    <property type="match status" value="1"/>
</dbReference>
<evidence type="ECO:0000313" key="4">
    <source>
        <dbReference type="EMBL" id="MDK6028120.1"/>
    </source>
</evidence>
<dbReference type="RefSeq" id="WP_285273094.1">
    <property type="nucleotide sequence ID" value="NZ_JASNVW010000001.1"/>
</dbReference>
<dbReference type="AlphaFoldDB" id="A0ABD4Z730"/>
<evidence type="ECO:0000256" key="2">
    <source>
        <dbReference type="ARBA" id="ARBA00023315"/>
    </source>
</evidence>
<gene>
    <name evidence="4" type="ORF">QPL79_01915</name>
</gene>
<reference evidence="4 5" key="1">
    <citation type="submission" date="2023-05" db="EMBL/GenBank/DDBJ databases">
        <title>A new hyperthermophilic archaea 'Ignisphaera cupida' sp. nov. and description of the family 'Ignisphaeraceae' fam. nov.</title>
        <authorList>
            <person name="Podosokorskaya O.A."/>
            <person name="Elcheninov A.G."/>
            <person name="Klukina A."/>
            <person name="Merkel A.Y."/>
        </authorList>
    </citation>
    <scope>NUCLEOTIDE SEQUENCE [LARGE SCALE GENOMIC DNA]</scope>
    <source>
        <strain evidence="4 5">4213-co</strain>
    </source>
</reference>
<dbReference type="Pfam" id="PF00583">
    <property type="entry name" value="Acetyltransf_1"/>
    <property type="match status" value="1"/>
</dbReference>
<comment type="caution">
    <text evidence="4">The sequence shown here is derived from an EMBL/GenBank/DDBJ whole genome shotgun (WGS) entry which is preliminary data.</text>
</comment>
<dbReference type="InterPro" id="IPR016181">
    <property type="entry name" value="Acyl_CoA_acyltransferase"/>
</dbReference>
<keyword evidence="1" id="KW-0808">Transferase</keyword>
<feature type="domain" description="N-acetyltransferase" evidence="3">
    <location>
        <begin position="21"/>
        <end position="170"/>
    </location>
</feature>
<dbReference type="SUPFAM" id="SSF55729">
    <property type="entry name" value="Acyl-CoA N-acyltransferases (Nat)"/>
    <property type="match status" value="1"/>
</dbReference>
<keyword evidence="2" id="KW-0012">Acyltransferase</keyword>
<evidence type="ECO:0000313" key="5">
    <source>
        <dbReference type="Proteomes" id="UP001529235"/>
    </source>
</evidence>
<accession>A0ABD4Z730</accession>
<evidence type="ECO:0000259" key="3">
    <source>
        <dbReference type="PROSITE" id="PS51186"/>
    </source>
</evidence>
<dbReference type="InterPro" id="IPR050680">
    <property type="entry name" value="YpeA/RimI_acetyltransf"/>
</dbReference>